<keyword evidence="1 2" id="KW-0812">Transmembrane</keyword>
<dbReference type="RefSeq" id="WP_090691717.1">
    <property type="nucleotide sequence ID" value="NZ_FNCJ01000020.1"/>
</dbReference>
<proteinExistence type="predicted"/>
<dbReference type="EMBL" id="FNCJ01000020">
    <property type="protein sequence ID" value="SDI27559.1"/>
    <property type="molecule type" value="Genomic_DNA"/>
</dbReference>
<gene>
    <name evidence="2" type="ORF">SAMN05216466_1204</name>
</gene>
<dbReference type="Proteomes" id="UP000199706">
    <property type="component" value="Unassembled WGS sequence"/>
</dbReference>
<protein>
    <submittedName>
        <fullName evidence="2">Transmembrane transcriptional regulator (Anti-sigma factor RsiW)</fullName>
    </submittedName>
</protein>
<keyword evidence="1" id="KW-1133">Transmembrane helix</keyword>
<accession>A0A1G8J8H5</accession>
<evidence type="ECO:0000313" key="3">
    <source>
        <dbReference type="Proteomes" id="UP000199706"/>
    </source>
</evidence>
<dbReference type="AlphaFoldDB" id="A0A1G8J8H5"/>
<evidence type="ECO:0000313" key="2">
    <source>
        <dbReference type="EMBL" id="SDI27559.1"/>
    </source>
</evidence>
<reference evidence="2 3" key="1">
    <citation type="submission" date="2016-10" db="EMBL/GenBank/DDBJ databases">
        <authorList>
            <person name="de Groot N.N."/>
        </authorList>
    </citation>
    <scope>NUCLEOTIDE SEQUENCE [LARGE SCALE GENOMIC DNA]</scope>
    <source>
        <strain evidence="2 3">LMG 2247</strain>
    </source>
</reference>
<sequence>MKPNRPPHDPPLSETDIQAYADGLLAPERAAHLRQYLGQRPSEARRVAFYGKLNQQIQYAFQPTDEPLPAAGTSKKGLIDTGRGRWLSLRVRTVMLRPLRAALMLVVALVLALAAVSGWMMASQVSAQALNNAVVMALAQAADERFGTAAVPSGGVNTADSGAAASGLAALTPDMAKDAAAPDLAPVGMNLVSHRTLTFGPLARGTEYVYLNAEAQPIVLLVAPARLAAAQPQWSAQRVGTLRLLTWTAGRQRYVLGGAADARGLMRAADFLTLR</sequence>
<dbReference type="OrthoDB" id="8999091at2"/>
<feature type="transmembrane region" description="Helical" evidence="1">
    <location>
        <begin position="102"/>
        <end position="122"/>
    </location>
</feature>
<keyword evidence="1" id="KW-0472">Membrane</keyword>
<name>A0A1G8J8H5_9BURK</name>
<evidence type="ECO:0000256" key="1">
    <source>
        <dbReference type="SAM" id="Phobius"/>
    </source>
</evidence>
<organism evidence="2 3">
    <name type="scientific">Paraburkholderia phenazinium</name>
    <dbReference type="NCBI Taxonomy" id="60549"/>
    <lineage>
        <taxon>Bacteria</taxon>
        <taxon>Pseudomonadati</taxon>
        <taxon>Pseudomonadota</taxon>
        <taxon>Betaproteobacteria</taxon>
        <taxon>Burkholderiales</taxon>
        <taxon>Burkholderiaceae</taxon>
        <taxon>Paraburkholderia</taxon>
    </lineage>
</organism>